<dbReference type="AlphaFoldDB" id="A0A1H2H5L4"/>
<evidence type="ECO:0000259" key="1">
    <source>
        <dbReference type="Pfam" id="PF08765"/>
    </source>
</evidence>
<evidence type="ECO:0000313" key="2">
    <source>
        <dbReference type="EMBL" id="SDU27114.1"/>
    </source>
</evidence>
<evidence type="ECO:0000313" key="3">
    <source>
        <dbReference type="Proteomes" id="UP000199608"/>
    </source>
</evidence>
<protein>
    <submittedName>
        <fullName evidence="2">Mor transcription activator family protein</fullName>
    </submittedName>
</protein>
<dbReference type="SUPFAM" id="SSF46689">
    <property type="entry name" value="Homeodomain-like"/>
    <property type="match status" value="1"/>
</dbReference>
<dbReference type="RefSeq" id="WP_092234025.1">
    <property type="nucleotide sequence ID" value="NZ_FNLL01000006.1"/>
</dbReference>
<dbReference type="Pfam" id="PF08765">
    <property type="entry name" value="Mor"/>
    <property type="match status" value="1"/>
</dbReference>
<dbReference type="InterPro" id="IPR009057">
    <property type="entry name" value="Homeodomain-like_sf"/>
</dbReference>
<accession>A0A1H2H5L4</accession>
<gene>
    <name evidence="2" type="ORF">SAMN04487931_10657</name>
</gene>
<dbReference type="InterPro" id="IPR014875">
    <property type="entry name" value="Mor_transcription_activator"/>
</dbReference>
<dbReference type="PANTHER" id="PTHR37812:SF1">
    <property type="entry name" value="MU-LIKE PROPHAGE FLUMU PROTEIN C"/>
    <property type="match status" value="1"/>
</dbReference>
<name>A0A1H2H5L4_9BACT</name>
<proteinExistence type="predicted"/>
<dbReference type="Gene3D" id="1.10.10.60">
    <property type="entry name" value="Homeodomain-like"/>
    <property type="match status" value="1"/>
</dbReference>
<organism evidence="2 3">
    <name type="scientific">Desulfobacula phenolica</name>
    <dbReference type="NCBI Taxonomy" id="90732"/>
    <lineage>
        <taxon>Bacteria</taxon>
        <taxon>Pseudomonadati</taxon>
        <taxon>Thermodesulfobacteriota</taxon>
        <taxon>Desulfobacteria</taxon>
        <taxon>Desulfobacterales</taxon>
        <taxon>Desulfobacteraceae</taxon>
        <taxon>Desulfobacula</taxon>
    </lineage>
</organism>
<dbReference type="InterPro" id="IPR052411">
    <property type="entry name" value="c-mor_Regulatory_Protein"/>
</dbReference>
<sequence length="102" mass="11949">MSQWDEIEIDDLEGDMIDIAETIGLSAAKKLLTVFGGESIYIPKPESVIRSLRDRKIYQEFKNDNYRQLAARYNLTTRQIRAIIKEQRSRNPKSGFHEQELF</sequence>
<feature type="domain" description="Mor transcription activator" evidence="1">
    <location>
        <begin position="17"/>
        <end position="91"/>
    </location>
</feature>
<reference evidence="3" key="1">
    <citation type="submission" date="2016-10" db="EMBL/GenBank/DDBJ databases">
        <authorList>
            <person name="Varghese N."/>
            <person name="Submissions S."/>
        </authorList>
    </citation>
    <scope>NUCLEOTIDE SEQUENCE [LARGE SCALE GENOMIC DNA]</scope>
    <source>
        <strain evidence="3">DSM 3384</strain>
    </source>
</reference>
<dbReference type="PANTHER" id="PTHR37812">
    <property type="entry name" value="MU-LIKE PROPHAGE FLUMU PROTEIN C"/>
    <property type="match status" value="1"/>
</dbReference>
<keyword evidence="3" id="KW-1185">Reference proteome</keyword>
<dbReference type="Proteomes" id="UP000199608">
    <property type="component" value="Unassembled WGS sequence"/>
</dbReference>
<dbReference type="EMBL" id="FNLL01000006">
    <property type="protein sequence ID" value="SDU27114.1"/>
    <property type="molecule type" value="Genomic_DNA"/>
</dbReference>